<evidence type="ECO:0000313" key="9">
    <source>
        <dbReference type="EMBL" id="POB42793.1"/>
    </source>
</evidence>
<comment type="subcellular location">
    <subcellularLocation>
        <location evidence="5 6">Cytoplasm</location>
    </subcellularLocation>
</comment>
<dbReference type="PIRSF" id="PIRSF010252">
    <property type="entry name" value="ZapC"/>
    <property type="match status" value="1"/>
</dbReference>
<dbReference type="AlphaFoldDB" id="A0A2S3RX04"/>
<dbReference type="InterPro" id="IPR048373">
    <property type="entry name" value="ZapC_N"/>
</dbReference>
<keyword evidence="2 5" id="KW-0132">Cell division</keyword>
<evidence type="ECO:0000256" key="1">
    <source>
        <dbReference type="ARBA" id="ARBA00022490"/>
    </source>
</evidence>
<dbReference type="InterPro" id="IPR009809">
    <property type="entry name" value="ZapC"/>
</dbReference>
<sequence>MLKPSDKWSWYFDKPSGRLMLDLGDRYLFQTNLSDKLLVDCAFSYNDFTVDDASAFQTFKECLSSLDLSEYRRDELTLYCVAAKRFHKPVQPKSWFFHSTGLDYQPNEGELVQLQNGLNQGLFIVLEAGDNASLVSCVELEGFMLSSSKSLSYGEAIKVMHDRMSTAARMNTLMPMALVG</sequence>
<keyword evidence="1 5" id="KW-0963">Cytoplasm</keyword>
<evidence type="ECO:0000256" key="4">
    <source>
        <dbReference type="ARBA" id="ARBA00023306"/>
    </source>
</evidence>
<evidence type="ECO:0000256" key="5">
    <source>
        <dbReference type="HAMAP-Rule" id="MF_00906"/>
    </source>
</evidence>
<dbReference type="Pfam" id="PF21083">
    <property type="entry name" value="ZapC_N"/>
    <property type="match status" value="1"/>
</dbReference>
<reference evidence="9 10" key="1">
    <citation type="journal article" date="2018" name="Front. Microbiol.">
        <title>Phylogeny of Vibrio vulnificus from the Analysis of the Core-Genome: Implications for Intra-Species Taxonomy.</title>
        <authorList>
            <person name="Roig F.J."/>
            <person name="Gonzalez-Candelas F."/>
            <person name="Sanjuan E."/>
            <person name="Fouz B."/>
            <person name="Feil E.J."/>
            <person name="Llorens C."/>
            <person name="Baker-Austin C."/>
            <person name="Oliver J.D."/>
            <person name="Danin-Poleg Y."/>
            <person name="Gibas C.J."/>
            <person name="Kashi Y."/>
            <person name="Gulig P.A."/>
            <person name="Morrison S.S."/>
            <person name="Amaro C."/>
        </authorList>
    </citation>
    <scope>NUCLEOTIDE SEQUENCE [LARGE SCALE GENOMIC DNA]</scope>
    <source>
        <strain evidence="9 10">CECT4608</strain>
    </source>
</reference>
<gene>
    <name evidence="5" type="primary">zapC</name>
    <name evidence="9" type="ORF">CRN52_21870</name>
</gene>
<evidence type="ECO:0000259" key="7">
    <source>
        <dbReference type="Pfam" id="PF07126"/>
    </source>
</evidence>
<evidence type="ECO:0000256" key="3">
    <source>
        <dbReference type="ARBA" id="ARBA00023210"/>
    </source>
</evidence>
<dbReference type="Proteomes" id="UP000237466">
    <property type="component" value="Unassembled WGS sequence"/>
</dbReference>
<comment type="similarity">
    <text evidence="5 6">Belongs to the ZapC family.</text>
</comment>
<protein>
    <recommendedName>
        <fullName evidence="5 6">Cell division protein ZapC</fullName>
    </recommendedName>
</protein>
<dbReference type="GO" id="GO:0005737">
    <property type="term" value="C:cytoplasm"/>
    <property type="evidence" value="ECO:0007669"/>
    <property type="project" value="UniProtKB-SubCell"/>
</dbReference>
<accession>A0A2S3RX04</accession>
<dbReference type="GO" id="GO:0043093">
    <property type="term" value="P:FtsZ-dependent cytokinesis"/>
    <property type="evidence" value="ECO:0007669"/>
    <property type="project" value="UniProtKB-UniRule"/>
</dbReference>
<comment type="caution">
    <text evidence="9">The sequence shown here is derived from an EMBL/GenBank/DDBJ whole genome shotgun (WGS) entry which is preliminary data.</text>
</comment>
<feature type="domain" description="Cell-division protein ZapC N-terminal" evidence="8">
    <location>
        <begin position="1"/>
        <end position="88"/>
    </location>
</feature>
<dbReference type="GO" id="GO:0000917">
    <property type="term" value="P:division septum assembly"/>
    <property type="evidence" value="ECO:0007669"/>
    <property type="project" value="UniProtKB-KW"/>
</dbReference>
<evidence type="ECO:0000313" key="10">
    <source>
        <dbReference type="Proteomes" id="UP000237466"/>
    </source>
</evidence>
<organism evidence="9 10">
    <name type="scientific">Vibrio vulnificus</name>
    <dbReference type="NCBI Taxonomy" id="672"/>
    <lineage>
        <taxon>Bacteria</taxon>
        <taxon>Pseudomonadati</taxon>
        <taxon>Pseudomonadota</taxon>
        <taxon>Gammaproteobacteria</taxon>
        <taxon>Vibrionales</taxon>
        <taxon>Vibrionaceae</taxon>
        <taxon>Vibrio</taxon>
    </lineage>
</organism>
<comment type="function">
    <text evidence="5 6">Contributes to the efficiency of the cell division process by stabilizing the polymeric form of the cell division protein FtsZ. Acts by promoting interactions between FtsZ protofilaments and suppressing the GTPase activity of FtsZ.</text>
</comment>
<dbReference type="RefSeq" id="WP_039553641.1">
    <property type="nucleotide sequence ID" value="NZ_AP026552.1"/>
</dbReference>
<name>A0A2S3RX04_VIBVL</name>
<dbReference type="EMBL" id="PDGH01000142">
    <property type="protein sequence ID" value="POB42793.1"/>
    <property type="molecule type" value="Genomic_DNA"/>
</dbReference>
<keyword evidence="4 5" id="KW-0131">Cell cycle</keyword>
<evidence type="ECO:0000256" key="6">
    <source>
        <dbReference type="PIRNR" id="PIRNR010252"/>
    </source>
</evidence>
<keyword evidence="3 5" id="KW-0717">Septation</keyword>
<dbReference type="Pfam" id="PF07126">
    <property type="entry name" value="ZapC_C"/>
    <property type="match status" value="1"/>
</dbReference>
<proteinExistence type="inferred from homology"/>
<dbReference type="KEGG" id="vvl:VV93_v1c15280"/>
<dbReference type="InterPro" id="IPR048372">
    <property type="entry name" value="ZapC_C"/>
</dbReference>
<evidence type="ECO:0000259" key="8">
    <source>
        <dbReference type="Pfam" id="PF21083"/>
    </source>
</evidence>
<feature type="domain" description="Cell-division protein ZapC C-terminal" evidence="7">
    <location>
        <begin position="89"/>
        <end position="167"/>
    </location>
</feature>
<dbReference type="HAMAP" id="MF_00906">
    <property type="entry name" value="ZapC"/>
    <property type="match status" value="1"/>
</dbReference>
<comment type="subunit">
    <text evidence="5">Interacts directly with FtsZ.</text>
</comment>
<evidence type="ECO:0000256" key="2">
    <source>
        <dbReference type="ARBA" id="ARBA00022618"/>
    </source>
</evidence>